<name>A0A9E4T957_9GAMM</name>
<organism evidence="1 2">
    <name type="scientific">Candidatus Thiodiazotropha taylori</name>
    <dbReference type="NCBI Taxonomy" id="2792791"/>
    <lineage>
        <taxon>Bacteria</taxon>
        <taxon>Pseudomonadati</taxon>
        <taxon>Pseudomonadota</taxon>
        <taxon>Gammaproteobacteria</taxon>
        <taxon>Chromatiales</taxon>
        <taxon>Sedimenticolaceae</taxon>
        <taxon>Candidatus Thiodiazotropha</taxon>
    </lineage>
</organism>
<dbReference type="Proteomes" id="UP000886667">
    <property type="component" value="Unassembled WGS sequence"/>
</dbReference>
<proteinExistence type="predicted"/>
<dbReference type="InterPro" id="IPR046037">
    <property type="entry name" value="DUF5995"/>
</dbReference>
<gene>
    <name evidence="1" type="ORF">JAZ07_23705</name>
</gene>
<dbReference type="EMBL" id="JAEPCM010000895">
    <property type="protein sequence ID" value="MCG7949353.1"/>
    <property type="molecule type" value="Genomic_DNA"/>
</dbReference>
<dbReference type="Pfam" id="PF19458">
    <property type="entry name" value="DUF5995"/>
    <property type="match status" value="1"/>
</dbReference>
<sequence length="295" mass="33392">MNICEAPDLSLVKDGHCADSSQPIQSNFKWSRSLSLSQLRQQLEYLENQHCLAGDSHAYFLSCYIVSMKRCEYLIEAIRDKGHPEHARYAELDDRLIETIASYFSHYYFSAYERVLSSDKQQAPNPWVLALKSDSVAKQSPLHGMLLGLIAHSCYDLPLVLSELTSSGKTIYDWSNIKHKRTYLEISKLLVDELPVIGQSLELTQASMRHRGLVKGGVSIQLAGYLLKSGFLDRIVYKVLTNVHREALLNCYRLQRGILSVDTLADLCCKRMSMLTQGSFHVNVVKALFQSLVKS</sequence>
<dbReference type="AlphaFoldDB" id="A0A9E4T957"/>
<reference evidence="1" key="1">
    <citation type="journal article" date="2021" name="Proc. Natl. Acad. Sci. U.S.A.">
        <title>Global biogeography of chemosynthetic symbionts reveals both localized and globally distributed symbiont groups. .</title>
        <authorList>
            <person name="Osvatic J.T."/>
            <person name="Wilkins L.G.E."/>
            <person name="Leibrecht L."/>
            <person name="Leray M."/>
            <person name="Zauner S."/>
            <person name="Polzin J."/>
            <person name="Camacho Y."/>
            <person name="Gros O."/>
            <person name="van Gils J.A."/>
            <person name="Eisen J.A."/>
            <person name="Petersen J.M."/>
            <person name="Yuen B."/>
        </authorList>
    </citation>
    <scope>NUCLEOTIDE SEQUENCE</scope>
    <source>
        <strain evidence="1">MAGclacostrist064TRANS</strain>
    </source>
</reference>
<accession>A0A9E4T957</accession>
<evidence type="ECO:0000313" key="2">
    <source>
        <dbReference type="Proteomes" id="UP000886667"/>
    </source>
</evidence>
<evidence type="ECO:0000313" key="1">
    <source>
        <dbReference type="EMBL" id="MCG7949353.1"/>
    </source>
</evidence>
<protein>
    <submittedName>
        <fullName evidence="1">DUF5995 family protein</fullName>
    </submittedName>
</protein>
<comment type="caution">
    <text evidence="1">The sequence shown here is derived from an EMBL/GenBank/DDBJ whole genome shotgun (WGS) entry which is preliminary data.</text>
</comment>